<reference evidence="1" key="1">
    <citation type="journal article" date="2023" name="G3 (Bethesda)">
        <title>Whole genome assemblies of Zophobas morio and Tenebrio molitor.</title>
        <authorList>
            <person name="Kaur S."/>
            <person name="Stinson S.A."/>
            <person name="diCenzo G.C."/>
        </authorList>
    </citation>
    <scope>NUCLEOTIDE SEQUENCE</scope>
    <source>
        <strain evidence="1">QUZm001</strain>
    </source>
</reference>
<sequence length="97" mass="10586">MRHDTQLGNRVYHHRRSKTRAIPRILRGFSLLFRLCPANPPSDVYRSVVLESVIHEHLVRAGSSRSPAMCQRCPTCPPAAHAAAAGPPPALVPAAMS</sequence>
<name>A0AA38M295_9CUCU</name>
<keyword evidence="2" id="KW-1185">Reference proteome</keyword>
<organism evidence="1 2">
    <name type="scientific">Zophobas morio</name>
    <dbReference type="NCBI Taxonomy" id="2755281"/>
    <lineage>
        <taxon>Eukaryota</taxon>
        <taxon>Metazoa</taxon>
        <taxon>Ecdysozoa</taxon>
        <taxon>Arthropoda</taxon>
        <taxon>Hexapoda</taxon>
        <taxon>Insecta</taxon>
        <taxon>Pterygota</taxon>
        <taxon>Neoptera</taxon>
        <taxon>Endopterygota</taxon>
        <taxon>Coleoptera</taxon>
        <taxon>Polyphaga</taxon>
        <taxon>Cucujiformia</taxon>
        <taxon>Tenebrionidae</taxon>
        <taxon>Zophobas</taxon>
    </lineage>
</organism>
<dbReference type="Proteomes" id="UP001168821">
    <property type="component" value="Unassembled WGS sequence"/>
</dbReference>
<protein>
    <submittedName>
        <fullName evidence="1">Uncharacterized protein</fullName>
    </submittedName>
</protein>
<evidence type="ECO:0000313" key="1">
    <source>
        <dbReference type="EMBL" id="KAJ3641105.1"/>
    </source>
</evidence>
<dbReference type="EMBL" id="JALNTZ010000009">
    <property type="protein sequence ID" value="KAJ3641105.1"/>
    <property type="molecule type" value="Genomic_DNA"/>
</dbReference>
<accession>A0AA38M295</accession>
<gene>
    <name evidence="1" type="ORF">Zmor_027625</name>
</gene>
<comment type="caution">
    <text evidence="1">The sequence shown here is derived from an EMBL/GenBank/DDBJ whole genome shotgun (WGS) entry which is preliminary data.</text>
</comment>
<dbReference type="AlphaFoldDB" id="A0AA38M295"/>
<evidence type="ECO:0000313" key="2">
    <source>
        <dbReference type="Proteomes" id="UP001168821"/>
    </source>
</evidence>
<proteinExistence type="predicted"/>